<protein>
    <recommendedName>
        <fullName evidence="1">UDENN FLCN/SMCR8-type domain-containing protein</fullName>
    </recommendedName>
</protein>
<proteinExistence type="predicted"/>
<dbReference type="InterPro" id="IPR037520">
    <property type="entry name" value="Folliculin/SMCR8_longin"/>
</dbReference>
<sequence length="430" mass="48043">MNAVIGLCHFCEAHGPRPLFCTFTTDDENHTKESSKQAVKCTGCTSLGPETILVSKDDDGTFFCSRESVLNADVTAFLRQAAIRSITCEVSWSKEGGVVYFSDTQGHVLSLNFQIKDTRARGLKRWFSVVVLMKDKMLLHNITPVLSEHMQKIAKELQELAEIVFDNEQKVCTQRALRLRTGRNDFGQSRSLKQLTGDEDVFIRLHSHFSWMLKAGGLTYSETLHTSHDMLKKLNPETTKNSIFSANACNVPSDDECIPLRFLENMLSKSVFQILLYCTLTRINIIVRSDCDQADNIVKAINRLTPMNLNSPNVTVCSDNEQLTPTDNICIVEGAENNYSCIWTGVLPSKCPTLMTRIENAINNSKFNDTVLHQHVKSLLLEWLGIVKAVKSAIDASGPTSDAVVNLKKVFGVTPQDDVLVKSWVRAFCT</sequence>
<accession>A0ABN8ASS6</accession>
<feature type="domain" description="UDENN FLCN/SMCR8-type" evidence="1">
    <location>
        <begin position="42"/>
        <end position="430"/>
    </location>
</feature>
<evidence type="ECO:0000259" key="1">
    <source>
        <dbReference type="PROSITE" id="PS51834"/>
    </source>
</evidence>
<evidence type="ECO:0000313" key="3">
    <source>
        <dbReference type="Proteomes" id="UP001153292"/>
    </source>
</evidence>
<dbReference type="InterPro" id="IPR021713">
    <property type="entry name" value="Folliculin"/>
</dbReference>
<dbReference type="PANTHER" id="PTHR31441">
    <property type="entry name" value="FOLLICULIN FAMILY MEMBER"/>
    <property type="match status" value="1"/>
</dbReference>
<dbReference type="Gene3D" id="1.10.10.1730">
    <property type="entry name" value="Folliculin"/>
    <property type="match status" value="1"/>
</dbReference>
<dbReference type="Pfam" id="PF11704">
    <property type="entry name" value="Folliculin"/>
    <property type="match status" value="1"/>
</dbReference>
<dbReference type="EMBL" id="OU963905">
    <property type="protein sequence ID" value="CAH0398877.1"/>
    <property type="molecule type" value="Genomic_DNA"/>
</dbReference>
<name>A0ABN8ASS6_CHISP</name>
<gene>
    <name evidence="2" type="ORF">CHILSU_LOCUS2003</name>
</gene>
<dbReference type="PANTHER" id="PTHR31441:SF2">
    <property type="entry name" value="FOLLICULIN"/>
    <property type="match status" value="1"/>
</dbReference>
<dbReference type="InterPro" id="IPR044886">
    <property type="entry name" value="FLCN_DENN_C_sf"/>
</dbReference>
<evidence type="ECO:0000313" key="2">
    <source>
        <dbReference type="EMBL" id="CAH0398877.1"/>
    </source>
</evidence>
<dbReference type="Proteomes" id="UP001153292">
    <property type="component" value="Chromosome 12"/>
</dbReference>
<organism evidence="2 3">
    <name type="scientific">Chilo suppressalis</name>
    <name type="common">Asiatic rice borer moth</name>
    <dbReference type="NCBI Taxonomy" id="168631"/>
    <lineage>
        <taxon>Eukaryota</taxon>
        <taxon>Metazoa</taxon>
        <taxon>Ecdysozoa</taxon>
        <taxon>Arthropoda</taxon>
        <taxon>Hexapoda</taxon>
        <taxon>Insecta</taxon>
        <taxon>Pterygota</taxon>
        <taxon>Neoptera</taxon>
        <taxon>Endopterygota</taxon>
        <taxon>Lepidoptera</taxon>
        <taxon>Glossata</taxon>
        <taxon>Ditrysia</taxon>
        <taxon>Pyraloidea</taxon>
        <taxon>Crambidae</taxon>
        <taxon>Crambinae</taxon>
        <taxon>Chilo</taxon>
    </lineage>
</organism>
<keyword evidence="3" id="KW-1185">Reference proteome</keyword>
<dbReference type="PROSITE" id="PS51834">
    <property type="entry name" value="DENN_FLCN_SMCR8"/>
    <property type="match status" value="1"/>
</dbReference>
<reference evidence="2" key="1">
    <citation type="submission" date="2021-12" db="EMBL/GenBank/DDBJ databases">
        <authorList>
            <person name="King R."/>
        </authorList>
    </citation>
    <scope>NUCLEOTIDE SEQUENCE</scope>
</reference>
<dbReference type="InterPro" id="IPR037521">
    <property type="entry name" value="FLCN/SMCR8_DENN"/>
</dbReference>